<keyword evidence="3" id="KW-1185">Reference proteome</keyword>
<feature type="transmembrane region" description="Helical" evidence="1">
    <location>
        <begin position="279"/>
        <end position="297"/>
    </location>
</feature>
<dbReference type="Proteomes" id="UP001597369">
    <property type="component" value="Unassembled WGS sequence"/>
</dbReference>
<feature type="transmembrane region" description="Helical" evidence="1">
    <location>
        <begin position="174"/>
        <end position="193"/>
    </location>
</feature>
<feature type="transmembrane region" description="Helical" evidence="1">
    <location>
        <begin position="16"/>
        <end position="37"/>
    </location>
</feature>
<evidence type="ECO:0000313" key="3">
    <source>
        <dbReference type="Proteomes" id="UP001597369"/>
    </source>
</evidence>
<feature type="transmembrane region" description="Helical" evidence="1">
    <location>
        <begin position="151"/>
        <end position="168"/>
    </location>
</feature>
<comment type="caution">
    <text evidence="2">The sequence shown here is derived from an EMBL/GenBank/DDBJ whole genome shotgun (WGS) entry which is preliminary data.</text>
</comment>
<organism evidence="2 3">
    <name type="scientific">Pontibacter silvestris</name>
    <dbReference type="NCBI Taxonomy" id="2305183"/>
    <lineage>
        <taxon>Bacteria</taxon>
        <taxon>Pseudomonadati</taxon>
        <taxon>Bacteroidota</taxon>
        <taxon>Cytophagia</taxon>
        <taxon>Cytophagales</taxon>
        <taxon>Hymenobacteraceae</taxon>
        <taxon>Pontibacter</taxon>
    </lineage>
</organism>
<dbReference type="EMBL" id="JBHUHV010000039">
    <property type="protein sequence ID" value="MFD2067775.1"/>
    <property type="molecule type" value="Genomic_DNA"/>
</dbReference>
<evidence type="ECO:0000313" key="2">
    <source>
        <dbReference type="EMBL" id="MFD2067775.1"/>
    </source>
</evidence>
<feature type="transmembrane region" description="Helical" evidence="1">
    <location>
        <begin position="91"/>
        <end position="112"/>
    </location>
</feature>
<keyword evidence="1" id="KW-0812">Transmembrane</keyword>
<dbReference type="Gene3D" id="1.25.40.10">
    <property type="entry name" value="Tetratricopeptide repeat domain"/>
    <property type="match status" value="1"/>
</dbReference>
<accession>A0ABW4X0J0</accession>
<gene>
    <name evidence="2" type="ORF">ACFSKU_12840</name>
</gene>
<dbReference type="SUPFAM" id="SSF48452">
    <property type="entry name" value="TPR-like"/>
    <property type="match status" value="1"/>
</dbReference>
<keyword evidence="1" id="KW-0472">Membrane</keyword>
<feature type="transmembrane region" description="Helical" evidence="1">
    <location>
        <begin position="118"/>
        <end position="139"/>
    </location>
</feature>
<name>A0ABW4X0J0_9BACT</name>
<dbReference type="InterPro" id="IPR011990">
    <property type="entry name" value="TPR-like_helical_dom_sf"/>
</dbReference>
<feature type="transmembrane region" description="Helical" evidence="1">
    <location>
        <begin position="248"/>
        <end position="267"/>
    </location>
</feature>
<feature type="transmembrane region" description="Helical" evidence="1">
    <location>
        <begin position="389"/>
        <end position="407"/>
    </location>
</feature>
<evidence type="ECO:0000256" key="1">
    <source>
        <dbReference type="SAM" id="Phobius"/>
    </source>
</evidence>
<feature type="transmembrane region" description="Helical" evidence="1">
    <location>
        <begin position="205"/>
        <end position="228"/>
    </location>
</feature>
<evidence type="ECO:0008006" key="4">
    <source>
        <dbReference type="Google" id="ProtNLM"/>
    </source>
</evidence>
<protein>
    <recommendedName>
        <fullName evidence="4">Tetratricopeptide repeat-containing protein</fullName>
    </recommendedName>
</protein>
<dbReference type="RefSeq" id="WP_229958769.1">
    <property type="nucleotide sequence ID" value="NZ_JAJJWI010000003.1"/>
</dbReference>
<keyword evidence="1" id="KW-1133">Transmembrane helix</keyword>
<sequence length="1013" mass="116469">MNRIKFWNNWDTGHKYPYIFLLTLALVALLQGIYYYFTGDNYVFGWDKISDLQVVPVPVNEVTRLLEPFTLSIDGYLVLEQYDVALPRLNIIAACVFLAVLAVALAYYTAAISTMLRFAYYGAALLLMLFLATFNFDLLDVFGSNASQTTLLVSIVLLIGVSYGFQAFWQQVSFVWRVLVMLLLIALLGGLIFSEANLPARLTALHLVNYSSLGTLIVTVLFMIWVSYENVNALLWINTQGKSPERRFSLWQFILISGLYLTNLLLLYLRHVGYIQEELFYVNAYVILFFSTVAGFWGMRQREAYYKRLFSFQPAGAVLYLVFGTIAFLSIGYAFATANDSLTVLYHDLIVYTHLAYGFMFFVYIMVNFGRMLGERVAVYKVVYDPRNLSLFSFFLMGTIILGILVMRTQYRTYFYAQGGYYNYIGDFYSASDNTILAERFYMESDVFDANNVKANYSLAGMYREQEQRNNEILRLQDGLLKRPNPKLYIRLANLYDEKKYFFEKLYVLQQGVEKFPESAELYNNLALLYTETSIIDSTNYYFNLAQEYTSDKDFIRSNRLAFYTRQAMLEPAQELLDESGRGKYKSLRSNIAVLRQLLGQEPESREAFVPDSLKSVEDFTLFYNQTVSALGNGDTTNLRYINNYLNVQGNQLFYEDLLYLKGLVHHYDGRAKEARSVVENLALSSSSAESGYYYNVLGIWMLEEENFRAAAHYFAQAKDLGFTQAFLSQGYALALANQPKEAVSALEEVGFTEIESAMSVAQSLAMVLRQDISSILTQASDKDKVQYLLTYLPDLSSEEVSSLVQSVQEKDLKRRALIARIEYFLAKQRWRAAYDAIKETAPYLRAEGELRSALNLQQLKLWLYTDNYDALLNRLDNLYLNDRDKRYKFYFRARIADAKGRKEDAANRYEQALKVLIYDEEVVMAAADFFSKQAPDSLKAYNILLDGITYNPYAAPLLKAYALESIDQGLGSYAEHAFATLEDLLPAEEYSTFIEKFENQRQEVEARAENWQ</sequence>
<feature type="transmembrane region" description="Helical" evidence="1">
    <location>
        <begin position="349"/>
        <end position="369"/>
    </location>
</feature>
<feature type="transmembrane region" description="Helical" evidence="1">
    <location>
        <begin position="317"/>
        <end position="337"/>
    </location>
</feature>
<reference evidence="3" key="1">
    <citation type="journal article" date="2019" name="Int. J. Syst. Evol. Microbiol.">
        <title>The Global Catalogue of Microorganisms (GCM) 10K type strain sequencing project: providing services to taxonomists for standard genome sequencing and annotation.</title>
        <authorList>
            <consortium name="The Broad Institute Genomics Platform"/>
            <consortium name="The Broad Institute Genome Sequencing Center for Infectious Disease"/>
            <person name="Wu L."/>
            <person name="Ma J."/>
        </authorList>
    </citation>
    <scope>NUCLEOTIDE SEQUENCE [LARGE SCALE GENOMIC DNA]</scope>
    <source>
        <strain evidence="3">JCM 16545</strain>
    </source>
</reference>
<proteinExistence type="predicted"/>